<evidence type="ECO:0000313" key="2">
    <source>
        <dbReference type="Proteomes" id="UP000031805"/>
    </source>
</evidence>
<evidence type="ECO:0000313" key="1">
    <source>
        <dbReference type="EMBL" id="AJD82068.1"/>
    </source>
</evidence>
<sequence>MTDITKQELAWITPIEYADRYIVSAANRYFKADGSELIIPCVRHYSREHHHIIDLLLESGQIQSKMAYDLNQGFIDQYSNYWTRKEALIIATNANQIGRHRLKTWPEDELFSEDLY</sequence>
<name>A0A0B4ZZR1_9CAUD</name>
<dbReference type="RefSeq" id="YP_009200519.1">
    <property type="nucleotide sequence ID" value="NC_028820.1"/>
</dbReference>
<dbReference type="Proteomes" id="UP000031805">
    <property type="component" value="Segment"/>
</dbReference>
<dbReference type="GeneID" id="26627582"/>
<dbReference type="KEGG" id="vg:26627582"/>
<reference evidence="1 2" key="1">
    <citation type="submission" date="2014-11" db="EMBL/GenBank/DDBJ databases">
        <title>Complete genome sequence of vB_YenM_TG1, a broad host range bacteriophage which infects Yersinia enterocolitica.</title>
        <authorList>
            <person name="Leon-Velarde C.G."/>
            <person name="Kropinski A.M."/>
            <person name="Chen S."/>
            <person name="Griffiths M.W."/>
            <person name="Odumeru J.A."/>
        </authorList>
    </citation>
    <scope>NUCLEOTIDE SEQUENCE [LARGE SCALE GENOMIC DNA]</scope>
</reference>
<proteinExistence type="predicted"/>
<protein>
    <submittedName>
        <fullName evidence="1">Uncharacterized protein</fullName>
    </submittedName>
</protein>
<dbReference type="InterPro" id="IPR058630">
    <property type="entry name" value="T4_Y16D"/>
</dbReference>
<gene>
    <name evidence="1" type="ORF">YenMTG1_258</name>
</gene>
<dbReference type="Pfam" id="PF26092">
    <property type="entry name" value="T4_Y16D"/>
    <property type="match status" value="1"/>
</dbReference>
<dbReference type="EMBL" id="KP202158">
    <property type="protein sequence ID" value="AJD82068.1"/>
    <property type="molecule type" value="Genomic_DNA"/>
</dbReference>
<keyword evidence="2" id="KW-1185">Reference proteome</keyword>
<accession>A0A0B4ZZR1</accession>
<organism evidence="1 2">
    <name type="scientific">Yersinia phage vB_YenM_TG1</name>
    <dbReference type="NCBI Taxonomy" id="1589265"/>
    <lineage>
        <taxon>Viruses</taxon>
        <taxon>Duplodnaviria</taxon>
        <taxon>Heunggongvirae</taxon>
        <taxon>Uroviricota</taxon>
        <taxon>Caudoviricetes</taxon>
        <taxon>Pantevenvirales</taxon>
        <taxon>Straboviridae</taxon>
        <taxon>Tevenvirinae</taxon>
        <taxon>Tegunavirus</taxon>
        <taxon>Tegunavirus yenmtg1</taxon>
    </lineage>
</organism>